<keyword evidence="10" id="KW-0813">Transport</keyword>
<feature type="binding site" evidence="10">
    <location>
        <position position="74"/>
    </location>
    <ligand>
        <name>Na(+)</name>
        <dbReference type="ChEBI" id="CHEBI:29101"/>
        <note>structural</note>
    </ligand>
</feature>
<dbReference type="PANTHER" id="PTHR28259">
    <property type="entry name" value="FLUORIDE EXPORT PROTEIN 1-RELATED"/>
    <property type="match status" value="1"/>
</dbReference>
<feature type="transmembrane region" description="Helical" evidence="10">
    <location>
        <begin position="32"/>
        <end position="50"/>
    </location>
</feature>
<evidence type="ECO:0000313" key="11">
    <source>
        <dbReference type="EMBL" id="MEB4799328.1"/>
    </source>
</evidence>
<evidence type="ECO:0000256" key="10">
    <source>
        <dbReference type="HAMAP-Rule" id="MF_00454"/>
    </source>
</evidence>
<evidence type="ECO:0000256" key="8">
    <source>
        <dbReference type="ARBA" id="ARBA00035585"/>
    </source>
</evidence>
<dbReference type="EMBL" id="JAROBY010000121">
    <property type="protein sequence ID" value="MEB4799328.1"/>
    <property type="molecule type" value="Genomic_DNA"/>
</dbReference>
<dbReference type="InterPro" id="IPR003691">
    <property type="entry name" value="FluC"/>
</dbReference>
<feature type="transmembrane region" description="Helical" evidence="10">
    <location>
        <begin position="99"/>
        <end position="120"/>
    </location>
</feature>
<feature type="transmembrane region" description="Helical" evidence="10">
    <location>
        <begin position="62"/>
        <end position="79"/>
    </location>
</feature>
<gene>
    <name evidence="10 11" type="primary">crcB</name>
    <name evidence="10" type="synonym">fluC</name>
    <name evidence="11" type="ORF">P5G65_36305</name>
</gene>
<evidence type="ECO:0000256" key="2">
    <source>
        <dbReference type="ARBA" id="ARBA00022475"/>
    </source>
</evidence>
<reference evidence="11 12" key="1">
    <citation type="submission" date="2023-03" db="EMBL/GenBank/DDBJ databases">
        <title>Bacillus Genome Sequencing.</title>
        <authorList>
            <person name="Dunlap C."/>
        </authorList>
    </citation>
    <scope>NUCLEOTIDE SEQUENCE [LARGE SCALE GENOMIC DNA]</scope>
    <source>
        <strain evidence="11 12">NRS-1351</strain>
    </source>
</reference>
<dbReference type="HAMAP" id="MF_00454">
    <property type="entry name" value="FluC"/>
    <property type="match status" value="1"/>
</dbReference>
<keyword evidence="5 10" id="KW-0472">Membrane</keyword>
<dbReference type="Proteomes" id="UP001355653">
    <property type="component" value="Unassembled WGS sequence"/>
</dbReference>
<evidence type="ECO:0000256" key="4">
    <source>
        <dbReference type="ARBA" id="ARBA00022989"/>
    </source>
</evidence>
<keyword evidence="4 10" id="KW-1133">Transmembrane helix</keyword>
<evidence type="ECO:0000256" key="3">
    <source>
        <dbReference type="ARBA" id="ARBA00022692"/>
    </source>
</evidence>
<keyword evidence="2 10" id="KW-1003">Cell membrane</keyword>
<evidence type="ECO:0000256" key="9">
    <source>
        <dbReference type="ARBA" id="ARBA00049940"/>
    </source>
</evidence>
<name>A0ABU6DNK3_9BACL</name>
<comment type="caution">
    <text evidence="11">The sequence shown here is derived from an EMBL/GenBank/DDBJ whole genome shotgun (WGS) entry which is preliminary data.</text>
</comment>
<comment type="function">
    <text evidence="9 10">Fluoride-specific ion channel. Important for reducing fluoride concentration in the cell, thus reducing its toxicity.</text>
</comment>
<accession>A0ABU6DNK3</accession>
<dbReference type="RefSeq" id="WP_127453242.1">
    <property type="nucleotide sequence ID" value="NZ_JAROBY010000121.1"/>
</dbReference>
<keyword evidence="10" id="KW-0915">Sodium</keyword>
<dbReference type="Pfam" id="PF02537">
    <property type="entry name" value="CRCB"/>
    <property type="match status" value="1"/>
</dbReference>
<dbReference type="NCBIfam" id="TIGR00494">
    <property type="entry name" value="crcB"/>
    <property type="match status" value="1"/>
</dbReference>
<dbReference type="PANTHER" id="PTHR28259:SF1">
    <property type="entry name" value="FLUORIDE EXPORT PROTEIN 1-RELATED"/>
    <property type="match status" value="1"/>
</dbReference>
<comment type="subcellular location">
    <subcellularLocation>
        <location evidence="1 10">Cell membrane</location>
        <topology evidence="1 10">Multi-pass membrane protein</topology>
    </subcellularLocation>
</comment>
<keyword evidence="12" id="KW-1185">Reference proteome</keyword>
<evidence type="ECO:0000256" key="1">
    <source>
        <dbReference type="ARBA" id="ARBA00004651"/>
    </source>
</evidence>
<comment type="similarity">
    <text evidence="7 10">Belongs to the fluoride channel Fluc/FEX (TC 1.A.43) family.</text>
</comment>
<evidence type="ECO:0000313" key="12">
    <source>
        <dbReference type="Proteomes" id="UP001355653"/>
    </source>
</evidence>
<comment type="activity regulation">
    <text evidence="10">Na(+) is not transported, but it plays an essential structural role and its presence is essential for fluoride channel function.</text>
</comment>
<evidence type="ECO:0000256" key="7">
    <source>
        <dbReference type="ARBA" id="ARBA00035120"/>
    </source>
</evidence>
<sequence length="134" mass="15337">MNFWAVGLFGSVGAILRFLIERWTAAWWSSPFPWGTLLINLLGCLVLGWFSTWTYSRSNLPAWLRLSIGTGLIGSFTTFSTFSVETITLLQAQLLEMALLYVLLSMAGGIVFSWLGYQIYRRQSHRKIRRVRPL</sequence>
<organism evidence="11 12">
    <name type="scientific">Paenibacillus chondroitinus</name>
    <dbReference type="NCBI Taxonomy" id="59842"/>
    <lineage>
        <taxon>Bacteria</taxon>
        <taxon>Bacillati</taxon>
        <taxon>Bacillota</taxon>
        <taxon>Bacilli</taxon>
        <taxon>Bacillales</taxon>
        <taxon>Paenibacillaceae</taxon>
        <taxon>Paenibacillus</taxon>
    </lineage>
</organism>
<keyword evidence="3 10" id="KW-0812">Transmembrane</keyword>
<protein>
    <recommendedName>
        <fullName evidence="10">Fluoride-specific ion channel FluC</fullName>
    </recommendedName>
</protein>
<keyword evidence="10" id="KW-0479">Metal-binding</keyword>
<keyword evidence="10" id="KW-0406">Ion transport</keyword>
<evidence type="ECO:0000256" key="5">
    <source>
        <dbReference type="ARBA" id="ARBA00023136"/>
    </source>
</evidence>
<comment type="catalytic activity">
    <reaction evidence="8">
        <text>fluoride(in) = fluoride(out)</text>
        <dbReference type="Rhea" id="RHEA:76159"/>
        <dbReference type="ChEBI" id="CHEBI:17051"/>
    </reaction>
    <physiologicalReaction direction="left-to-right" evidence="8">
        <dbReference type="Rhea" id="RHEA:76160"/>
    </physiologicalReaction>
</comment>
<feature type="binding site" evidence="10">
    <location>
        <position position="77"/>
    </location>
    <ligand>
        <name>Na(+)</name>
        <dbReference type="ChEBI" id="CHEBI:29101"/>
        <note>structural</note>
    </ligand>
</feature>
<evidence type="ECO:0000256" key="6">
    <source>
        <dbReference type="ARBA" id="ARBA00023303"/>
    </source>
</evidence>
<keyword evidence="6 10" id="KW-0407">Ion channel</keyword>
<proteinExistence type="inferred from homology"/>